<sequence>MLSASLSMPIALAADPSMNVSLTVWAVVVAAIIALIVLDLVTVSAHPHEVKFKEAALWSVVYIGIAVAFGVWVQWYYGSPWGTEYFAGYLVEKSLSVDNVFVFAIILAQFAVPAIYQQRVLLIGVILALVLRAIFIAIGAAALAAFAFTFVIFGAILIWTGFGLMRHWNEDPDPNENFIVRRVRKVTPMTDEYHGTKLFVRIDGKRLATPMFLVMIAIGATDLLFALDSIPATFGVTQEPFLVFSANAFALLGLRALYFLLKGLLDKLVYLSLGLAFILVFIGAKLVMLYFHDIYDPIPKIPTSTSLIVIAAILTIAVIASIIKTRRDPTAKAHAGRVTGEKKDEGDQK</sequence>
<dbReference type="PANTHER" id="PTHR30238">
    <property type="entry name" value="MEMBRANE BOUND PREDICTED REDOX MODULATOR"/>
    <property type="match status" value="1"/>
</dbReference>
<dbReference type="EMBL" id="CAEZTJ010000005">
    <property type="protein sequence ID" value="CAB4559864.1"/>
    <property type="molecule type" value="Genomic_DNA"/>
</dbReference>
<feature type="transmembrane region" description="Helical" evidence="5">
    <location>
        <begin position="23"/>
        <end position="43"/>
    </location>
</feature>
<proteinExistence type="predicted"/>
<name>A0A6J6D986_9ZZZZ</name>
<evidence type="ECO:0000256" key="1">
    <source>
        <dbReference type="ARBA" id="ARBA00004141"/>
    </source>
</evidence>
<evidence type="ECO:0000256" key="5">
    <source>
        <dbReference type="SAM" id="Phobius"/>
    </source>
</evidence>
<feature type="transmembrane region" description="Helical" evidence="5">
    <location>
        <begin position="207"/>
        <end position="226"/>
    </location>
</feature>
<reference evidence="6" key="1">
    <citation type="submission" date="2020-05" db="EMBL/GenBank/DDBJ databases">
        <authorList>
            <person name="Chiriac C."/>
            <person name="Salcher M."/>
            <person name="Ghai R."/>
            <person name="Kavagutti S V."/>
        </authorList>
    </citation>
    <scope>NUCLEOTIDE SEQUENCE</scope>
</reference>
<dbReference type="InterPro" id="IPR022369">
    <property type="entry name" value="Integral_membrane_TerC_rswitch"/>
</dbReference>
<dbReference type="InterPro" id="IPR005496">
    <property type="entry name" value="Integral_membrane_TerC"/>
</dbReference>
<dbReference type="Pfam" id="PF03741">
    <property type="entry name" value="TerC"/>
    <property type="match status" value="1"/>
</dbReference>
<evidence type="ECO:0000256" key="2">
    <source>
        <dbReference type="ARBA" id="ARBA00022692"/>
    </source>
</evidence>
<dbReference type="PANTHER" id="PTHR30238:SF0">
    <property type="entry name" value="THYLAKOID MEMBRANE PROTEIN TERC, CHLOROPLASTIC"/>
    <property type="match status" value="1"/>
</dbReference>
<feature type="transmembrane region" description="Helical" evidence="5">
    <location>
        <begin position="97"/>
        <end position="115"/>
    </location>
</feature>
<gene>
    <name evidence="6" type="ORF">UFOPK1650_00090</name>
</gene>
<evidence type="ECO:0000313" key="6">
    <source>
        <dbReference type="EMBL" id="CAB4559864.1"/>
    </source>
</evidence>
<feature type="transmembrane region" description="Helical" evidence="5">
    <location>
        <begin position="268"/>
        <end position="291"/>
    </location>
</feature>
<dbReference type="AlphaFoldDB" id="A0A6J6D986"/>
<keyword evidence="4 5" id="KW-0472">Membrane</keyword>
<dbReference type="GO" id="GO:0016020">
    <property type="term" value="C:membrane"/>
    <property type="evidence" value="ECO:0007669"/>
    <property type="project" value="UniProtKB-SubCell"/>
</dbReference>
<feature type="transmembrane region" description="Helical" evidence="5">
    <location>
        <begin position="144"/>
        <end position="165"/>
    </location>
</feature>
<feature type="transmembrane region" description="Helical" evidence="5">
    <location>
        <begin position="303"/>
        <end position="323"/>
    </location>
</feature>
<accession>A0A6J6D986</accession>
<evidence type="ECO:0000256" key="3">
    <source>
        <dbReference type="ARBA" id="ARBA00022989"/>
    </source>
</evidence>
<protein>
    <submittedName>
        <fullName evidence="6">Unannotated protein</fullName>
    </submittedName>
</protein>
<feature type="transmembrane region" description="Helical" evidence="5">
    <location>
        <begin position="241"/>
        <end position="261"/>
    </location>
</feature>
<feature type="transmembrane region" description="Helical" evidence="5">
    <location>
        <begin position="120"/>
        <end position="138"/>
    </location>
</feature>
<dbReference type="NCBIfam" id="TIGR03718">
    <property type="entry name" value="R_switched_Alx"/>
    <property type="match status" value="1"/>
</dbReference>
<keyword evidence="3 5" id="KW-1133">Transmembrane helix</keyword>
<evidence type="ECO:0000256" key="4">
    <source>
        <dbReference type="ARBA" id="ARBA00023136"/>
    </source>
</evidence>
<comment type="subcellular location">
    <subcellularLocation>
        <location evidence="1">Membrane</location>
        <topology evidence="1">Multi-pass membrane protein</topology>
    </subcellularLocation>
</comment>
<keyword evidence="2 5" id="KW-0812">Transmembrane</keyword>
<organism evidence="6">
    <name type="scientific">freshwater metagenome</name>
    <dbReference type="NCBI Taxonomy" id="449393"/>
    <lineage>
        <taxon>unclassified sequences</taxon>
        <taxon>metagenomes</taxon>
        <taxon>ecological metagenomes</taxon>
    </lineage>
</organism>
<feature type="transmembrane region" description="Helical" evidence="5">
    <location>
        <begin position="55"/>
        <end position="77"/>
    </location>
</feature>